<feature type="transmembrane region" description="Helical" evidence="4">
    <location>
        <begin position="270"/>
        <end position="287"/>
    </location>
</feature>
<dbReference type="InterPro" id="IPR036259">
    <property type="entry name" value="MFS_trans_sf"/>
</dbReference>
<feature type="transmembrane region" description="Helical" evidence="4">
    <location>
        <begin position="232"/>
        <end position="249"/>
    </location>
</feature>
<feature type="transmembrane region" description="Helical" evidence="4">
    <location>
        <begin position="161"/>
        <end position="182"/>
    </location>
</feature>
<feature type="transmembrane region" description="Helical" evidence="4">
    <location>
        <begin position="137"/>
        <end position="155"/>
    </location>
</feature>
<dbReference type="HOGENOM" id="CLU_057648_0_0_6"/>
<protein>
    <submittedName>
        <fullName evidence="5">Transporter, MFS superfamily protein</fullName>
    </submittedName>
</protein>
<name>A4BI11_9GAMM</name>
<accession>A4BI11</accession>
<proteinExistence type="predicted"/>
<reference evidence="5 6" key="1">
    <citation type="submission" date="2006-02" db="EMBL/GenBank/DDBJ databases">
        <authorList>
            <person name="Pinhassi J."/>
            <person name="Pedros-Alio C."/>
            <person name="Ferriera S."/>
            <person name="Johnson J."/>
            <person name="Kravitz S."/>
            <person name="Halpern A."/>
            <person name="Remington K."/>
            <person name="Beeson K."/>
            <person name="Tran B."/>
            <person name="Rogers Y.-H."/>
            <person name="Friedman R."/>
            <person name="Venter J.C."/>
        </authorList>
    </citation>
    <scope>NUCLEOTIDE SEQUENCE [LARGE SCALE GENOMIC DNA]</scope>
    <source>
        <strain evidence="5 6">MED297</strain>
    </source>
</reference>
<evidence type="ECO:0000256" key="2">
    <source>
        <dbReference type="ARBA" id="ARBA00022989"/>
    </source>
</evidence>
<feature type="transmembrane region" description="Helical" evidence="4">
    <location>
        <begin position="326"/>
        <end position="350"/>
    </location>
</feature>
<keyword evidence="2 4" id="KW-1133">Transmembrane helix</keyword>
<keyword evidence="6" id="KW-1185">Reference proteome</keyword>
<dbReference type="Gene3D" id="1.20.1250.20">
    <property type="entry name" value="MFS general substrate transporter like domains"/>
    <property type="match status" value="2"/>
</dbReference>
<evidence type="ECO:0000256" key="1">
    <source>
        <dbReference type="ARBA" id="ARBA00022692"/>
    </source>
</evidence>
<gene>
    <name evidence="5" type="ORF">MED297_14072</name>
</gene>
<dbReference type="OrthoDB" id="9774288at2"/>
<dbReference type="AlphaFoldDB" id="A4BI11"/>
<feature type="transmembrane region" description="Helical" evidence="4">
    <location>
        <begin position="74"/>
        <end position="92"/>
    </location>
</feature>
<feature type="transmembrane region" description="Helical" evidence="4">
    <location>
        <begin position="203"/>
        <end position="226"/>
    </location>
</feature>
<evidence type="ECO:0000313" key="5">
    <source>
        <dbReference type="EMBL" id="EAR08283.1"/>
    </source>
</evidence>
<dbReference type="EMBL" id="AAOE01000023">
    <property type="protein sequence ID" value="EAR08283.1"/>
    <property type="molecule type" value="Genomic_DNA"/>
</dbReference>
<sequence length="393" mass="43725">MMTDQKHREQFLLLLAFAMPIAFSTWMALLNNFSIEAADFTGREIGILQSLREVPGFLAFTAVFVLWIVHEQRFAILSLAMLGVGVMLTGFFPTVLGLYVTTVLMSIGFHYFETINQSLTLQWLPKEHAPEFMGKALSIKAVAAIVSFGGVWFTIDYLQWPYVWVYSLFGGLTLLVVLFAALRYPQFAARAPQSKKLILRRRYWLFYFLTFLSGARRQIFVVFAGFLMVEKFGYSAGQIALLLLANHFFNMFFARKVGAWIGVIGERKALTIEYLGLILVFSGYAVATSPWVAASLYVIDHLFFAFAIAIKTYFQKIADPQDMASTAGVSFTINHIAAVVLPAILGLVWLVSPAAVFYLGAALAGVSLIASQWIPLAPAPGQEVSLRTSLATR</sequence>
<dbReference type="InterPro" id="IPR011701">
    <property type="entry name" value="MFS"/>
</dbReference>
<feature type="transmembrane region" description="Helical" evidence="4">
    <location>
        <begin position="356"/>
        <end position="377"/>
    </location>
</feature>
<feature type="transmembrane region" description="Helical" evidence="4">
    <location>
        <begin position="12"/>
        <end position="30"/>
    </location>
</feature>
<dbReference type="GO" id="GO:0022857">
    <property type="term" value="F:transmembrane transporter activity"/>
    <property type="evidence" value="ECO:0007669"/>
    <property type="project" value="InterPro"/>
</dbReference>
<comment type="caution">
    <text evidence="5">The sequence shown here is derived from an EMBL/GenBank/DDBJ whole genome shotgun (WGS) entry which is preliminary data.</text>
</comment>
<dbReference type="Proteomes" id="UP000005953">
    <property type="component" value="Unassembled WGS sequence"/>
</dbReference>
<dbReference type="Pfam" id="PF07690">
    <property type="entry name" value="MFS_1"/>
    <property type="match status" value="1"/>
</dbReference>
<keyword evidence="1 4" id="KW-0812">Transmembrane</keyword>
<evidence type="ECO:0000256" key="4">
    <source>
        <dbReference type="SAM" id="Phobius"/>
    </source>
</evidence>
<dbReference type="RefSeq" id="WP_008042765.1">
    <property type="nucleotide sequence ID" value="NZ_CH724149.1"/>
</dbReference>
<organism evidence="5 6">
    <name type="scientific">Reinekea blandensis MED297</name>
    <dbReference type="NCBI Taxonomy" id="314283"/>
    <lineage>
        <taxon>Bacteria</taxon>
        <taxon>Pseudomonadati</taxon>
        <taxon>Pseudomonadota</taxon>
        <taxon>Gammaproteobacteria</taxon>
        <taxon>Oceanospirillales</taxon>
        <taxon>Saccharospirillaceae</taxon>
        <taxon>Reinekea</taxon>
    </lineage>
</organism>
<feature type="transmembrane region" description="Helical" evidence="4">
    <location>
        <begin position="98"/>
        <end position="116"/>
    </location>
</feature>
<dbReference type="STRING" id="314283.MED297_14072"/>
<keyword evidence="3 4" id="KW-0472">Membrane</keyword>
<dbReference type="SUPFAM" id="SSF103473">
    <property type="entry name" value="MFS general substrate transporter"/>
    <property type="match status" value="1"/>
</dbReference>
<feature type="transmembrane region" description="Helical" evidence="4">
    <location>
        <begin position="50"/>
        <end position="69"/>
    </location>
</feature>
<evidence type="ECO:0000313" key="6">
    <source>
        <dbReference type="Proteomes" id="UP000005953"/>
    </source>
</evidence>
<evidence type="ECO:0000256" key="3">
    <source>
        <dbReference type="ARBA" id="ARBA00023136"/>
    </source>
</evidence>